<dbReference type="InterPro" id="IPR036691">
    <property type="entry name" value="Endo/exonu/phosph_ase_sf"/>
</dbReference>
<evidence type="ECO:0000256" key="4">
    <source>
        <dbReference type="ARBA" id="ARBA00022786"/>
    </source>
</evidence>
<dbReference type="Gene3D" id="3.60.10.10">
    <property type="entry name" value="Endonuclease/exonuclease/phosphatase"/>
    <property type="match status" value="1"/>
</dbReference>
<keyword evidence="4" id="KW-0833">Ubl conjugation pathway</keyword>
<dbReference type="InterPro" id="IPR043502">
    <property type="entry name" value="DNA/RNA_pol_sf"/>
</dbReference>
<feature type="domain" description="DOC" evidence="7">
    <location>
        <begin position="171"/>
        <end position="357"/>
    </location>
</feature>
<evidence type="ECO:0008006" key="10">
    <source>
        <dbReference type="Google" id="ProtNLM"/>
    </source>
</evidence>
<dbReference type="InterPro" id="IPR000477">
    <property type="entry name" value="RT_dom"/>
</dbReference>
<dbReference type="Pfam" id="PF03256">
    <property type="entry name" value="ANAPC10"/>
    <property type="match status" value="1"/>
</dbReference>
<dbReference type="GO" id="GO:0051301">
    <property type="term" value="P:cell division"/>
    <property type="evidence" value="ECO:0007669"/>
    <property type="project" value="UniProtKB-KW"/>
</dbReference>
<dbReference type="EMBL" id="JAVYJV010000010">
    <property type="protein sequence ID" value="KAK4360544.1"/>
    <property type="molecule type" value="Genomic_DNA"/>
</dbReference>
<dbReference type="InterPro" id="IPR008906">
    <property type="entry name" value="HATC_C_dom"/>
</dbReference>
<dbReference type="CDD" id="cd08366">
    <property type="entry name" value="APC10"/>
    <property type="match status" value="1"/>
</dbReference>
<dbReference type="SUPFAM" id="SSF49785">
    <property type="entry name" value="Galactose-binding domain-like"/>
    <property type="match status" value="1"/>
</dbReference>
<evidence type="ECO:0000256" key="1">
    <source>
        <dbReference type="ARBA" id="ARBA00006762"/>
    </source>
</evidence>
<reference evidence="8" key="1">
    <citation type="submission" date="2023-12" db="EMBL/GenBank/DDBJ databases">
        <title>Genome assembly of Anisodus tanguticus.</title>
        <authorList>
            <person name="Wang Y.-J."/>
        </authorList>
    </citation>
    <scope>NUCLEOTIDE SEQUENCE</scope>
    <source>
        <strain evidence="8">KB-2021</strain>
        <tissue evidence="8">Leaf</tissue>
    </source>
</reference>
<dbReference type="PANTHER" id="PTHR12936:SF0">
    <property type="entry name" value="ANAPHASE-PROMOTING COMPLEX SUBUNIT 10"/>
    <property type="match status" value="1"/>
</dbReference>
<evidence type="ECO:0000313" key="9">
    <source>
        <dbReference type="Proteomes" id="UP001291623"/>
    </source>
</evidence>
<dbReference type="InterPro" id="IPR012337">
    <property type="entry name" value="RNaseH-like_sf"/>
</dbReference>
<dbReference type="GO" id="GO:0005680">
    <property type="term" value="C:anaphase-promoting complex"/>
    <property type="evidence" value="ECO:0007669"/>
    <property type="project" value="InterPro"/>
</dbReference>
<dbReference type="InterPro" id="IPR008979">
    <property type="entry name" value="Galactose-bd-like_sf"/>
</dbReference>
<dbReference type="Pfam" id="PF00078">
    <property type="entry name" value="RVT_1"/>
    <property type="match status" value="1"/>
</dbReference>
<dbReference type="AlphaFoldDB" id="A0AAE1S0A9"/>
<sequence length="1035" mass="119144">MCGRTATNQISEFDIFILQGSVPYQEVLNEDGRENLLKYWRGNEKTFSTLSMMARDVLNIQASSTASESAFSAGRYQIGDHRHSLTEDSLEIAILFRDWIRAERRRCGQPEINEEEDENYNEILSECSGSDVDQFDQQIPIPIEEPQEIIKKLEQGFYLLELRAKSMADSSEGEEEGKLTGGSQQLIVDDDLREMGKKAAWSVSSCKPGNAVLSLRDDNLDTYWQSDGAQPHLVNVQFQKKVKLQLVVLYVDFKLDESYTPGKISIRAGDGFHNLKEIKAVELVKPSGWVHISLSGNDPRETFVNTFMLQIAVLSNHLNGRDTHIRQIKVYGPRPNPIPLQPFQFTSTEFITYSAEWGRYFGRQRAKESGGIGEKGMAIKLVVGGFTMNIISAYAPQTGLDVEEKRRFWEDLDEVVEGYDDVHGGFGLGDRNGGGVSLLEFTRACGMVIANSRFLKREEHLMTFSSSVAKTQIDFLLLRKVDKGRYKDYKVIPREDLTTRHKLLVMDLEIKMEKKKKRVVDDRLRIKWGSLTIASAKEMGERLMAKGDWGSSGDATDIGEKRDKKLYKLANASKRRARDLDRVRCIKDEDDKVLVEDAHIRRMWQSYFHKLLNEKGNGDIVLGDLEHSSRHWDFGYCRRIKVKEVKGFVRSMRRGRATRLDEIPVKFWKSAGMTGLEGIKLLSQTMKVWERVVEMRVMRGMSIFENQFGFMSGRSTTESIHLIRRLVEQYRERNKDLHMVFIDLEKAYDKVPREVLWRYLEVRGVLVAHTRVIKDMYDGAKTRVRTVGGDSKHFPMMMGLHQGSALSLFLFALVMDELTRQIQREVPWCMLFADDIVLIDETRSGVNAKLEVWKQTLDSKGRGGKAWYSGWMKWKLASGVLCDKNGPQKLKGKLYRVVVRPTMLYGAECCPVKTLHIQKMKVAEMTLLRWMCGHTRRDRIRNEDIQKRVVVASVEDKMREARLRLFGHVQRRDTDAPVRRCERLAMDGFRRGRGMPKKYLGEVIRWDMAQVQLTEDMTLERGLWRTRIRVVGSRA</sequence>
<evidence type="ECO:0000256" key="3">
    <source>
        <dbReference type="ARBA" id="ARBA00022776"/>
    </source>
</evidence>
<evidence type="ECO:0000313" key="8">
    <source>
        <dbReference type="EMBL" id="KAK4360544.1"/>
    </source>
</evidence>
<organism evidence="8 9">
    <name type="scientific">Anisodus tanguticus</name>
    <dbReference type="NCBI Taxonomy" id="243964"/>
    <lineage>
        <taxon>Eukaryota</taxon>
        <taxon>Viridiplantae</taxon>
        <taxon>Streptophyta</taxon>
        <taxon>Embryophyta</taxon>
        <taxon>Tracheophyta</taxon>
        <taxon>Spermatophyta</taxon>
        <taxon>Magnoliopsida</taxon>
        <taxon>eudicotyledons</taxon>
        <taxon>Gunneridae</taxon>
        <taxon>Pentapetalae</taxon>
        <taxon>asterids</taxon>
        <taxon>lamiids</taxon>
        <taxon>Solanales</taxon>
        <taxon>Solanaceae</taxon>
        <taxon>Solanoideae</taxon>
        <taxon>Hyoscyameae</taxon>
        <taxon>Anisodus</taxon>
    </lineage>
</organism>
<dbReference type="CDD" id="cd01650">
    <property type="entry name" value="RT_nLTR_like"/>
    <property type="match status" value="1"/>
</dbReference>
<dbReference type="Proteomes" id="UP001291623">
    <property type="component" value="Unassembled WGS sequence"/>
</dbReference>
<dbReference type="GO" id="GO:0046983">
    <property type="term" value="F:protein dimerization activity"/>
    <property type="evidence" value="ECO:0007669"/>
    <property type="project" value="InterPro"/>
</dbReference>
<dbReference type="PROSITE" id="PS50878">
    <property type="entry name" value="RT_POL"/>
    <property type="match status" value="1"/>
</dbReference>
<dbReference type="Gene3D" id="2.60.120.260">
    <property type="entry name" value="Galactose-binding domain-like"/>
    <property type="match status" value="1"/>
</dbReference>
<keyword evidence="2" id="KW-0132">Cell division</keyword>
<keyword evidence="5" id="KW-0131">Cell cycle</keyword>
<evidence type="ECO:0000259" key="7">
    <source>
        <dbReference type="PROSITE" id="PS51284"/>
    </source>
</evidence>
<proteinExistence type="inferred from homology"/>
<dbReference type="FunFam" id="2.60.120.260:FF:000079">
    <property type="entry name" value="Anaphase-promoting complex subunit 10"/>
    <property type="match status" value="1"/>
</dbReference>
<keyword evidence="3" id="KW-0498">Mitosis</keyword>
<dbReference type="PROSITE" id="PS51284">
    <property type="entry name" value="DOC"/>
    <property type="match status" value="1"/>
</dbReference>
<evidence type="ECO:0000259" key="6">
    <source>
        <dbReference type="PROSITE" id="PS50878"/>
    </source>
</evidence>
<comment type="similarity">
    <text evidence="1">Belongs to the APC10 family.</text>
</comment>
<dbReference type="GO" id="GO:0031145">
    <property type="term" value="P:anaphase-promoting complex-dependent catabolic process"/>
    <property type="evidence" value="ECO:0007669"/>
    <property type="project" value="InterPro"/>
</dbReference>
<name>A0AAE1S0A9_9SOLA</name>
<dbReference type="Pfam" id="PF05699">
    <property type="entry name" value="Dimer_Tnp_hAT"/>
    <property type="match status" value="1"/>
</dbReference>
<comment type="caution">
    <text evidence="8">The sequence shown here is derived from an EMBL/GenBank/DDBJ whole genome shotgun (WGS) entry which is preliminary data.</text>
</comment>
<dbReference type="SUPFAM" id="SSF56672">
    <property type="entry name" value="DNA/RNA polymerases"/>
    <property type="match status" value="1"/>
</dbReference>
<dbReference type="SUPFAM" id="SSF53098">
    <property type="entry name" value="Ribonuclease H-like"/>
    <property type="match status" value="1"/>
</dbReference>
<keyword evidence="9" id="KW-1185">Reference proteome</keyword>
<evidence type="ECO:0000256" key="2">
    <source>
        <dbReference type="ARBA" id="ARBA00022618"/>
    </source>
</evidence>
<dbReference type="SMART" id="SM01337">
    <property type="entry name" value="APC10"/>
    <property type="match status" value="1"/>
</dbReference>
<dbReference type="InterPro" id="IPR016901">
    <property type="entry name" value="APC10/Doc1"/>
</dbReference>
<dbReference type="PANTHER" id="PTHR12936">
    <property type="entry name" value="ANAPHASE-PROMOTING COMPLEX 10"/>
    <property type="match status" value="1"/>
</dbReference>
<dbReference type="InterPro" id="IPR004939">
    <property type="entry name" value="APC_su10/DOC_dom"/>
</dbReference>
<accession>A0AAE1S0A9</accession>
<protein>
    <recommendedName>
        <fullName evidence="10">Anaphase-promoting complex subunit 10</fullName>
    </recommendedName>
</protein>
<feature type="domain" description="Reverse transcriptase" evidence="6">
    <location>
        <begin position="649"/>
        <end position="895"/>
    </location>
</feature>
<dbReference type="GO" id="GO:0070979">
    <property type="term" value="P:protein K11-linked ubiquitination"/>
    <property type="evidence" value="ECO:0007669"/>
    <property type="project" value="TreeGrafter"/>
</dbReference>
<evidence type="ECO:0000256" key="5">
    <source>
        <dbReference type="ARBA" id="ARBA00023306"/>
    </source>
</evidence>
<gene>
    <name evidence="8" type="ORF">RND71_019496</name>
</gene>